<evidence type="ECO:0000313" key="2">
    <source>
        <dbReference type="Proteomes" id="UP000756921"/>
    </source>
</evidence>
<dbReference type="Proteomes" id="UP000756921">
    <property type="component" value="Unassembled WGS sequence"/>
</dbReference>
<accession>A0A9P6KLM6</accession>
<organism evidence="1 2">
    <name type="scientific">Paraphaeosphaeria minitans</name>
    <dbReference type="NCBI Taxonomy" id="565426"/>
    <lineage>
        <taxon>Eukaryota</taxon>
        <taxon>Fungi</taxon>
        <taxon>Dikarya</taxon>
        <taxon>Ascomycota</taxon>
        <taxon>Pezizomycotina</taxon>
        <taxon>Dothideomycetes</taxon>
        <taxon>Pleosporomycetidae</taxon>
        <taxon>Pleosporales</taxon>
        <taxon>Massarineae</taxon>
        <taxon>Didymosphaeriaceae</taxon>
        <taxon>Paraphaeosphaeria</taxon>
    </lineage>
</organism>
<gene>
    <name evidence="1" type="ORF">PMIN01_10963</name>
</gene>
<dbReference type="AlphaFoldDB" id="A0A9P6KLM6"/>
<sequence length="61" mass="7128">MRSLIEKLAPGLLAHQSRLLEYRNSETAGKYRNRKATTLESSLYYTTQQLVLMRFVWLPLA</sequence>
<evidence type="ECO:0000313" key="1">
    <source>
        <dbReference type="EMBL" id="KAF9731005.1"/>
    </source>
</evidence>
<dbReference type="EMBL" id="WJXW01000013">
    <property type="protein sequence ID" value="KAF9731005.1"/>
    <property type="molecule type" value="Genomic_DNA"/>
</dbReference>
<comment type="caution">
    <text evidence="1">The sequence shown here is derived from an EMBL/GenBank/DDBJ whole genome shotgun (WGS) entry which is preliminary data.</text>
</comment>
<protein>
    <submittedName>
        <fullName evidence="1">Uncharacterized protein</fullName>
    </submittedName>
</protein>
<keyword evidence="2" id="KW-1185">Reference proteome</keyword>
<proteinExistence type="predicted"/>
<reference evidence="1" key="1">
    <citation type="journal article" date="2020" name="Mol. Plant Microbe Interact.">
        <title>Genome Sequence of the Biocontrol Agent Coniothyrium minitans strain Conio (IMI 134523).</title>
        <authorList>
            <person name="Patel D."/>
            <person name="Shittu T.A."/>
            <person name="Baroncelli R."/>
            <person name="Muthumeenakshi S."/>
            <person name="Osborne T.H."/>
            <person name="Janganan T.K."/>
            <person name="Sreenivasaprasad S."/>
        </authorList>
    </citation>
    <scope>NUCLEOTIDE SEQUENCE</scope>
    <source>
        <strain evidence="1">Conio</strain>
    </source>
</reference>
<name>A0A9P6KLM6_9PLEO</name>